<comment type="similarity">
    <text evidence="1">Belongs to the DNA polymerase type-Y family.</text>
</comment>
<comment type="subunit">
    <text evidence="2">Monomer.</text>
</comment>
<dbReference type="EMBL" id="NWVD01000001">
    <property type="protein sequence ID" value="PCG10883.1"/>
    <property type="molecule type" value="Genomic_DNA"/>
</dbReference>
<gene>
    <name evidence="9" type="ORF">COA17_01865</name>
</gene>
<dbReference type="EC" id="2.7.7.7" evidence="3"/>
<dbReference type="Gene3D" id="3.30.70.270">
    <property type="match status" value="1"/>
</dbReference>
<feature type="region of interest" description="Disordered" evidence="7">
    <location>
        <begin position="1"/>
        <end position="29"/>
    </location>
</feature>
<dbReference type="Pfam" id="PF00817">
    <property type="entry name" value="IMS"/>
    <property type="match status" value="1"/>
</dbReference>
<dbReference type="Proteomes" id="UP000218784">
    <property type="component" value="Unassembled WGS sequence"/>
</dbReference>
<evidence type="ECO:0000256" key="1">
    <source>
        <dbReference type="ARBA" id="ARBA00010945"/>
    </source>
</evidence>
<dbReference type="InterPro" id="IPR050356">
    <property type="entry name" value="SulA_CellDiv_inhibitor"/>
</dbReference>
<dbReference type="InterPro" id="IPR001126">
    <property type="entry name" value="UmuC"/>
</dbReference>
<accession>A0A2A4I3Q4</accession>
<evidence type="ECO:0000256" key="5">
    <source>
        <dbReference type="ARBA" id="ARBA00025589"/>
    </source>
</evidence>
<dbReference type="Gene3D" id="3.40.1170.60">
    <property type="match status" value="1"/>
</dbReference>
<dbReference type="PANTHER" id="PTHR35369">
    <property type="entry name" value="BLR3025 PROTEIN-RELATED"/>
    <property type="match status" value="1"/>
</dbReference>
<keyword evidence="10" id="KW-1185">Reference proteome</keyword>
<evidence type="ECO:0000256" key="7">
    <source>
        <dbReference type="SAM" id="MobiDB-lite"/>
    </source>
</evidence>
<feature type="region of interest" description="Disordered" evidence="7">
    <location>
        <begin position="430"/>
        <end position="453"/>
    </location>
</feature>
<evidence type="ECO:0000313" key="10">
    <source>
        <dbReference type="Proteomes" id="UP000218784"/>
    </source>
</evidence>
<dbReference type="GO" id="GO:0003684">
    <property type="term" value="F:damaged DNA binding"/>
    <property type="evidence" value="ECO:0007669"/>
    <property type="project" value="InterPro"/>
</dbReference>
<dbReference type="GO" id="GO:0006281">
    <property type="term" value="P:DNA repair"/>
    <property type="evidence" value="ECO:0007669"/>
    <property type="project" value="InterPro"/>
</dbReference>
<protein>
    <recommendedName>
        <fullName evidence="3">DNA-directed DNA polymerase</fullName>
        <ecNumber evidence="3">2.7.7.7</ecNumber>
    </recommendedName>
</protein>
<feature type="domain" description="UmuC" evidence="8">
    <location>
        <begin position="34"/>
        <end position="200"/>
    </location>
</feature>
<sequence length="569" mass="61490">MPAIRYPGDGPHPDKLAAKERRPGSNDAGATVKDVAAFFDTGRSTADTVARVCPPDPRSAPPAAGDGAAPLVTVHKIGSRVEITAASPAARALGIAPGMALTQVRAATPDVVVRDADPDGDARDLHRLAVALAQRWTPVVAIADAQSLFLDVTGVAHLHGGEARMARRIVRLLARLGITARLAIADTTGAAWACAHHARPGAGGVTVLPPGETIAAIAPLPAAALRVEDHALELLRRLGVDTVGQLAALPRAPLVRRFGRQVADRLDQASGRVAEPLAPVVPPTAIVVEQRFAEPLLTAEPIAHWIARLVARLCDELARAGRGARSVVLAATRVDAAVQLVRVGLARPTRAPDHLLRLLVRRIDRLDPGFGIETLALHVQRADPLGAQAFDDDLAAGERPDLAPLVDAIVNRIGARRLWRARAVESDVPERSVATAAPLDPPAPAAAAPARDDVRRLDRRGRDHPWHPRWPRPARLLRRPEPVDNVIAGLPDQPPRRFTWRGMTHRIVRGDGPERIAGEWWRRAAERDAVRDYYQVEDEDGRRFWLFRRGDAERIETGDLSWYMHGTFG</sequence>
<comment type="caution">
    <text evidence="9">The sequence shown here is derived from an EMBL/GenBank/DDBJ whole genome shotgun (WGS) entry which is preliminary data.</text>
</comment>
<evidence type="ECO:0000256" key="6">
    <source>
        <dbReference type="ARBA" id="ARBA00049244"/>
    </source>
</evidence>
<evidence type="ECO:0000256" key="2">
    <source>
        <dbReference type="ARBA" id="ARBA00011245"/>
    </source>
</evidence>
<comment type="function">
    <text evidence="5">Poorly processive, error-prone DNA polymerase involved in untargeted mutagenesis. Copies undamaged DNA at stalled replication forks, which arise in vivo from mismatched or misaligned primer ends. These misaligned primers can be extended by PolIV. Exhibits no 3'-5' exonuclease (proofreading) activity. May be involved in translesional synthesis, in conjunction with the beta clamp from PolIII.</text>
</comment>
<dbReference type="SUPFAM" id="SSF56672">
    <property type="entry name" value="DNA/RNA polymerases"/>
    <property type="match status" value="1"/>
</dbReference>
<dbReference type="CDD" id="cd03468">
    <property type="entry name" value="PolY_like"/>
    <property type="match status" value="1"/>
</dbReference>
<dbReference type="PANTHER" id="PTHR35369:SF2">
    <property type="entry name" value="BLR3025 PROTEIN"/>
    <property type="match status" value="1"/>
</dbReference>
<dbReference type="Pfam" id="PF11799">
    <property type="entry name" value="IMS_C"/>
    <property type="match status" value="1"/>
</dbReference>
<dbReference type="AlphaFoldDB" id="A0A2A4I3Q4"/>
<comment type="catalytic activity">
    <reaction evidence="6">
        <text>DNA(n) + a 2'-deoxyribonucleoside 5'-triphosphate = DNA(n+1) + diphosphate</text>
        <dbReference type="Rhea" id="RHEA:22508"/>
        <dbReference type="Rhea" id="RHEA-COMP:17339"/>
        <dbReference type="Rhea" id="RHEA-COMP:17340"/>
        <dbReference type="ChEBI" id="CHEBI:33019"/>
        <dbReference type="ChEBI" id="CHEBI:61560"/>
        <dbReference type="ChEBI" id="CHEBI:173112"/>
        <dbReference type="EC" id="2.7.7.7"/>
    </reaction>
</comment>
<keyword evidence="4" id="KW-0227">DNA damage</keyword>
<dbReference type="InterPro" id="IPR043128">
    <property type="entry name" value="Rev_trsase/Diguanyl_cyclase"/>
</dbReference>
<organism evidence="9 10">
    <name type="scientific">Sphingomonas ginsenosidimutans</name>
    <dbReference type="NCBI Taxonomy" id="862134"/>
    <lineage>
        <taxon>Bacteria</taxon>
        <taxon>Pseudomonadati</taxon>
        <taxon>Pseudomonadota</taxon>
        <taxon>Alphaproteobacteria</taxon>
        <taxon>Sphingomonadales</taxon>
        <taxon>Sphingomonadaceae</taxon>
        <taxon>Sphingomonas</taxon>
    </lineage>
</organism>
<feature type="compositionally biased region" description="Basic and acidic residues" evidence="7">
    <location>
        <begin position="11"/>
        <end position="24"/>
    </location>
</feature>
<evidence type="ECO:0000259" key="8">
    <source>
        <dbReference type="PROSITE" id="PS50173"/>
    </source>
</evidence>
<evidence type="ECO:0000313" key="9">
    <source>
        <dbReference type="EMBL" id="PCG10883.1"/>
    </source>
</evidence>
<dbReference type="InterPro" id="IPR017961">
    <property type="entry name" value="DNA_pol_Y-fam_little_finger"/>
</dbReference>
<evidence type="ECO:0000256" key="3">
    <source>
        <dbReference type="ARBA" id="ARBA00012417"/>
    </source>
</evidence>
<proteinExistence type="inferred from homology"/>
<dbReference type="InterPro" id="IPR043502">
    <property type="entry name" value="DNA/RNA_pol_sf"/>
</dbReference>
<dbReference type="PROSITE" id="PS50173">
    <property type="entry name" value="UMUC"/>
    <property type="match status" value="1"/>
</dbReference>
<evidence type="ECO:0000256" key="4">
    <source>
        <dbReference type="ARBA" id="ARBA00022763"/>
    </source>
</evidence>
<reference evidence="9 10" key="1">
    <citation type="submission" date="2017-09" db="EMBL/GenBank/DDBJ databases">
        <title>Sphingomonas ginsenosidimutans KACC 14949, whole genome shotgun sequence.</title>
        <authorList>
            <person name="Feng G."/>
            <person name="Zhu H."/>
        </authorList>
    </citation>
    <scope>NUCLEOTIDE SEQUENCE [LARGE SCALE GENOMIC DNA]</scope>
    <source>
        <strain evidence="9 10">KACC 14949</strain>
    </source>
</reference>
<name>A0A2A4I3Q4_9SPHN</name>